<gene>
    <name evidence="2" type="primary">AVEN_32749_1</name>
    <name evidence="2" type="ORF">CEXT_382811</name>
</gene>
<comment type="caution">
    <text evidence="2">The sequence shown here is derived from an EMBL/GenBank/DDBJ whole genome shotgun (WGS) entry which is preliminary data.</text>
</comment>
<feature type="compositionally biased region" description="Basic and acidic residues" evidence="1">
    <location>
        <begin position="1"/>
        <end position="10"/>
    </location>
</feature>
<feature type="region of interest" description="Disordered" evidence="1">
    <location>
        <begin position="1"/>
        <end position="106"/>
    </location>
</feature>
<dbReference type="Proteomes" id="UP001054945">
    <property type="component" value="Unassembled WGS sequence"/>
</dbReference>
<feature type="compositionally biased region" description="Polar residues" evidence="1">
    <location>
        <begin position="83"/>
        <end position="94"/>
    </location>
</feature>
<reference evidence="2 3" key="1">
    <citation type="submission" date="2021-06" db="EMBL/GenBank/DDBJ databases">
        <title>Caerostris extrusa draft genome.</title>
        <authorList>
            <person name="Kono N."/>
            <person name="Arakawa K."/>
        </authorList>
    </citation>
    <scope>NUCLEOTIDE SEQUENCE [LARGE SCALE GENOMIC DNA]</scope>
</reference>
<dbReference type="EMBL" id="BPLR01001863">
    <property type="protein sequence ID" value="GIX67246.1"/>
    <property type="molecule type" value="Genomic_DNA"/>
</dbReference>
<sequence>MSDLRQRISEREDEPNCSVAAEEPLILREACGEHPSRWQPRGPGEPLHEVRRRASNPLQRRPRETRRHPQKEGGDRLPPLPPQSDSLTLKTSRSFKPGKYSPSSCLSDHEEESIYCLYEVPPPLPAETTPSSDPLRSSKPRYFLFSCSLVKNSFRNNTDGLTFAIKRISCSYWSLRNSMVWPVGVHIYFTVVVISEMDHTSCQRHKLLLTEGFALISPSGPSNNPAQNSLP</sequence>
<evidence type="ECO:0000313" key="2">
    <source>
        <dbReference type="EMBL" id="GIX67246.1"/>
    </source>
</evidence>
<evidence type="ECO:0000256" key="1">
    <source>
        <dbReference type="SAM" id="MobiDB-lite"/>
    </source>
</evidence>
<protein>
    <submittedName>
        <fullName evidence="2">Uncharacterized protein</fullName>
    </submittedName>
</protein>
<accession>A0AAV4M469</accession>
<name>A0AAV4M469_CAEEX</name>
<organism evidence="2 3">
    <name type="scientific">Caerostris extrusa</name>
    <name type="common">Bark spider</name>
    <name type="synonym">Caerostris bankana</name>
    <dbReference type="NCBI Taxonomy" id="172846"/>
    <lineage>
        <taxon>Eukaryota</taxon>
        <taxon>Metazoa</taxon>
        <taxon>Ecdysozoa</taxon>
        <taxon>Arthropoda</taxon>
        <taxon>Chelicerata</taxon>
        <taxon>Arachnida</taxon>
        <taxon>Araneae</taxon>
        <taxon>Araneomorphae</taxon>
        <taxon>Entelegynae</taxon>
        <taxon>Araneoidea</taxon>
        <taxon>Araneidae</taxon>
        <taxon>Caerostris</taxon>
    </lineage>
</organism>
<proteinExistence type="predicted"/>
<evidence type="ECO:0000313" key="3">
    <source>
        <dbReference type="Proteomes" id="UP001054945"/>
    </source>
</evidence>
<keyword evidence="3" id="KW-1185">Reference proteome</keyword>
<dbReference type="AlphaFoldDB" id="A0AAV4M469"/>